<organism evidence="1 2">
    <name type="scientific">Nesidiocoris tenuis</name>
    <dbReference type="NCBI Taxonomy" id="355587"/>
    <lineage>
        <taxon>Eukaryota</taxon>
        <taxon>Metazoa</taxon>
        <taxon>Ecdysozoa</taxon>
        <taxon>Arthropoda</taxon>
        <taxon>Hexapoda</taxon>
        <taxon>Insecta</taxon>
        <taxon>Pterygota</taxon>
        <taxon>Neoptera</taxon>
        <taxon>Paraneoptera</taxon>
        <taxon>Hemiptera</taxon>
        <taxon>Heteroptera</taxon>
        <taxon>Panheteroptera</taxon>
        <taxon>Cimicomorpha</taxon>
        <taxon>Miridae</taxon>
        <taxon>Dicyphina</taxon>
        <taxon>Nesidiocoris</taxon>
    </lineage>
</organism>
<proteinExistence type="predicted"/>
<accession>A0A6H5HLI2</accession>
<keyword evidence="2" id="KW-1185">Reference proteome</keyword>
<dbReference type="Proteomes" id="UP000479000">
    <property type="component" value="Unassembled WGS sequence"/>
</dbReference>
<reference evidence="1 2" key="1">
    <citation type="submission" date="2020-02" db="EMBL/GenBank/DDBJ databases">
        <authorList>
            <person name="Ferguson B K."/>
        </authorList>
    </citation>
    <scope>NUCLEOTIDE SEQUENCE [LARGE SCALE GENOMIC DNA]</scope>
</reference>
<sequence length="72" mass="7820">MVSEVTVGRGCGWIRVAQEPSTQGTLVYLNSSTAVVDVTRELLLSPGLTIWVQLKISTCLRSAHLNIHEVGK</sequence>
<evidence type="ECO:0000313" key="1">
    <source>
        <dbReference type="EMBL" id="CAB0018131.1"/>
    </source>
</evidence>
<protein>
    <submittedName>
        <fullName evidence="1">Uncharacterized protein</fullName>
    </submittedName>
</protein>
<evidence type="ECO:0000313" key="2">
    <source>
        <dbReference type="Proteomes" id="UP000479000"/>
    </source>
</evidence>
<dbReference type="OrthoDB" id="8196343at2759"/>
<gene>
    <name evidence="1" type="ORF">NTEN_LOCUS22040</name>
</gene>
<dbReference type="AlphaFoldDB" id="A0A6H5HLI2"/>
<dbReference type="EMBL" id="CADCXU010032274">
    <property type="protein sequence ID" value="CAB0018131.1"/>
    <property type="molecule type" value="Genomic_DNA"/>
</dbReference>
<name>A0A6H5HLI2_9HEMI</name>